<protein>
    <submittedName>
        <fullName evidence="1">Uncharacterized protein</fullName>
    </submittedName>
</protein>
<dbReference type="Proteomes" id="UP000277204">
    <property type="component" value="Unassembled WGS sequence"/>
</dbReference>
<reference evidence="1 2" key="1">
    <citation type="submission" date="2018-11" db="EMBL/GenBank/DDBJ databases">
        <authorList>
            <consortium name="Pathogen Informatics"/>
        </authorList>
    </citation>
    <scope>NUCLEOTIDE SEQUENCE [LARGE SCALE GENOMIC DNA]</scope>
    <source>
        <strain evidence="1 2">Zambia</strain>
    </source>
</reference>
<gene>
    <name evidence="1" type="ORF">SMRZ_LOCUS13807</name>
</gene>
<dbReference type="EMBL" id="UZAI01011276">
    <property type="protein sequence ID" value="VDP08622.1"/>
    <property type="molecule type" value="Genomic_DNA"/>
</dbReference>
<accession>A0A183MCN1</accession>
<organism evidence="1 2">
    <name type="scientific">Schistosoma margrebowiei</name>
    <dbReference type="NCBI Taxonomy" id="48269"/>
    <lineage>
        <taxon>Eukaryota</taxon>
        <taxon>Metazoa</taxon>
        <taxon>Spiralia</taxon>
        <taxon>Lophotrochozoa</taxon>
        <taxon>Platyhelminthes</taxon>
        <taxon>Trematoda</taxon>
        <taxon>Digenea</taxon>
        <taxon>Strigeidida</taxon>
        <taxon>Schistosomatoidea</taxon>
        <taxon>Schistosomatidae</taxon>
        <taxon>Schistosoma</taxon>
    </lineage>
</organism>
<proteinExistence type="predicted"/>
<name>A0A183MCN1_9TREM</name>
<dbReference type="AlphaFoldDB" id="A0A183MCN1"/>
<keyword evidence="2" id="KW-1185">Reference proteome</keyword>
<evidence type="ECO:0000313" key="2">
    <source>
        <dbReference type="Proteomes" id="UP000277204"/>
    </source>
</evidence>
<sequence length="162" mass="19355">MNMNYRQEYTHKHVIPLISQSNLWFPDISKPQRSSLATLNNNNNHYYQAYDFNKKPHNQYFNSSLVTTRQQSIRSKYKLHLFNNISKRSIIQINNKQTIQSLKIRKHFCNNNNTVDLNEKYTNYQLSVNGNNRRDTFSRINTIHCESINNNHDSVKINVSRY</sequence>
<evidence type="ECO:0000313" key="1">
    <source>
        <dbReference type="EMBL" id="VDP08622.1"/>
    </source>
</evidence>